<evidence type="ECO:0000256" key="1">
    <source>
        <dbReference type="SAM" id="Coils"/>
    </source>
</evidence>
<sequence>MTTDQLKEVLGNYKWSLLVALIMLVMVGFGYKLARMIDEGDHKKVQAQQDTIAILSSENNTLTTRVNQLEVAIELSKLEAEKITSTLSEQKKELEAQQELLSFYERVMAPEKVDAGFAIEGVEVFPVAEETYQLRMVLLQAKQKKAVINGNVKIVITGKRNGEPVTLTSGKSGALGEDVKYRFRFFQAVNLTLSIPGDIDIETIELSTTVYRYKTRKDNYELSVPWNKALSVGVE</sequence>
<keyword evidence="2" id="KW-0472">Membrane</keyword>
<evidence type="ECO:0000313" key="4">
    <source>
        <dbReference type="Proteomes" id="UP000061468"/>
    </source>
</evidence>
<dbReference type="AlphaFoldDB" id="A0AAC8XLV9"/>
<evidence type="ECO:0000313" key="3">
    <source>
        <dbReference type="EMBL" id="AMJ79617.1"/>
    </source>
</evidence>
<proteinExistence type="predicted"/>
<keyword evidence="2" id="KW-1133">Transmembrane helix</keyword>
<dbReference type="Pfam" id="PF20567">
    <property type="entry name" value="DUF6776"/>
    <property type="match status" value="1"/>
</dbReference>
<feature type="transmembrane region" description="Helical" evidence="2">
    <location>
        <begin position="15"/>
        <end position="34"/>
    </location>
</feature>
<reference evidence="3 4" key="1">
    <citation type="submission" date="2015-12" db="EMBL/GenBank/DDBJ databases">
        <title>Intraspecies pangenome expansion in the marine bacterium Alteromonas.</title>
        <authorList>
            <person name="Lopez-Perez M."/>
            <person name="Rodriguez-Valera F."/>
        </authorList>
    </citation>
    <scope>NUCLEOTIDE SEQUENCE [LARGE SCALE GENOMIC DNA]</scope>
    <source>
        <strain evidence="3 4">UM8</strain>
    </source>
</reference>
<protein>
    <submittedName>
        <fullName evidence="3">Uncharacterized protein</fullName>
    </submittedName>
</protein>
<keyword evidence="1" id="KW-0175">Coiled coil</keyword>
<name>A0AAC8XLV9_9ALTE</name>
<dbReference type="EMBL" id="CP013928">
    <property type="protein sequence ID" value="AMJ79617.1"/>
    <property type="molecule type" value="Genomic_DNA"/>
</dbReference>
<dbReference type="RefSeq" id="WP_015067910.1">
    <property type="nucleotide sequence ID" value="NZ_CAXGIV010000021.1"/>
</dbReference>
<organism evidence="3 4">
    <name type="scientific">Alteromonas mediterranea</name>
    <dbReference type="NCBI Taxonomy" id="314275"/>
    <lineage>
        <taxon>Bacteria</taxon>
        <taxon>Pseudomonadati</taxon>
        <taxon>Pseudomonadota</taxon>
        <taxon>Gammaproteobacteria</taxon>
        <taxon>Alteromonadales</taxon>
        <taxon>Alteromonadaceae</taxon>
        <taxon>Alteromonas/Salinimonas group</taxon>
        <taxon>Alteromonas</taxon>
    </lineage>
</organism>
<accession>A0AAC8XLV9</accession>
<feature type="coiled-coil region" evidence="1">
    <location>
        <begin position="77"/>
        <end position="107"/>
    </location>
</feature>
<evidence type="ECO:0000256" key="2">
    <source>
        <dbReference type="SAM" id="Phobius"/>
    </source>
</evidence>
<dbReference type="Proteomes" id="UP000061468">
    <property type="component" value="Chromosome"/>
</dbReference>
<dbReference type="InterPro" id="IPR046703">
    <property type="entry name" value="DUF6776"/>
</dbReference>
<keyword evidence="2" id="KW-0812">Transmembrane</keyword>
<gene>
    <name evidence="3" type="ORF">AV942_15620</name>
</gene>